<feature type="transmembrane region" description="Helical" evidence="5">
    <location>
        <begin position="120"/>
        <end position="140"/>
    </location>
</feature>
<name>A0A410JTB0_ORNRH</name>
<protein>
    <submittedName>
        <fullName evidence="6">ZIP family metal transporter</fullName>
    </submittedName>
</protein>
<sequence length="224" mass="24333">MDIIFLIAAVALGAALGLFLGSNKLLNKLLLTFSGAYLLGVNIVEVFPKLYTSNLEASKIGLFVLLGILIQIILEGITKGAEHGHLHSKEHEVFPLGVFLGLFVHALIEGVPLQESGGHHLLWAILVHKVPVAMVLFIFLSKSKLHLFKIGIFMLLFALASPIGYAVGKLLPEQLPIYALALAAGIFLHISTVIIFESVEGHKLKFKKLSMVVLGFLLAIIFSH</sequence>
<dbReference type="GO" id="GO:0016020">
    <property type="term" value="C:membrane"/>
    <property type="evidence" value="ECO:0007669"/>
    <property type="project" value="UniProtKB-SubCell"/>
</dbReference>
<organism evidence="6 7">
    <name type="scientific">Ornithobacterium rhinotracheale</name>
    <dbReference type="NCBI Taxonomy" id="28251"/>
    <lineage>
        <taxon>Bacteria</taxon>
        <taxon>Pseudomonadati</taxon>
        <taxon>Bacteroidota</taxon>
        <taxon>Flavobacteriia</taxon>
        <taxon>Flavobacteriales</taxon>
        <taxon>Weeksellaceae</taxon>
        <taxon>Ornithobacterium</taxon>
    </lineage>
</organism>
<accession>A0A410JTB0</accession>
<dbReference type="OrthoDB" id="654481at2"/>
<comment type="subcellular location">
    <subcellularLocation>
        <location evidence="1">Membrane</location>
        <topology evidence="1">Multi-pass membrane protein</topology>
    </subcellularLocation>
</comment>
<evidence type="ECO:0000256" key="3">
    <source>
        <dbReference type="ARBA" id="ARBA00022989"/>
    </source>
</evidence>
<feature type="transmembrane region" description="Helical" evidence="5">
    <location>
        <begin position="177"/>
        <end position="196"/>
    </location>
</feature>
<dbReference type="Pfam" id="PF02535">
    <property type="entry name" value="Zip"/>
    <property type="match status" value="1"/>
</dbReference>
<keyword evidence="4 5" id="KW-0472">Membrane</keyword>
<feature type="transmembrane region" description="Helical" evidence="5">
    <location>
        <begin position="93"/>
        <end position="114"/>
    </location>
</feature>
<evidence type="ECO:0000256" key="5">
    <source>
        <dbReference type="SAM" id="Phobius"/>
    </source>
</evidence>
<feature type="transmembrane region" description="Helical" evidence="5">
    <location>
        <begin position="60"/>
        <end position="81"/>
    </location>
</feature>
<feature type="transmembrane region" description="Helical" evidence="5">
    <location>
        <begin position="208"/>
        <end position="223"/>
    </location>
</feature>
<evidence type="ECO:0000313" key="7">
    <source>
        <dbReference type="Proteomes" id="UP000287701"/>
    </source>
</evidence>
<keyword evidence="2 5" id="KW-0812">Transmembrane</keyword>
<feature type="transmembrane region" description="Helical" evidence="5">
    <location>
        <begin position="147"/>
        <end position="165"/>
    </location>
</feature>
<evidence type="ECO:0000256" key="4">
    <source>
        <dbReference type="ARBA" id="ARBA00023136"/>
    </source>
</evidence>
<dbReference type="GO" id="GO:0046873">
    <property type="term" value="F:metal ion transmembrane transporter activity"/>
    <property type="evidence" value="ECO:0007669"/>
    <property type="project" value="InterPro"/>
</dbReference>
<gene>
    <name evidence="6" type="ORF">EQP59_08765</name>
</gene>
<evidence type="ECO:0000313" key="6">
    <source>
        <dbReference type="EMBL" id="QAR31424.1"/>
    </source>
</evidence>
<dbReference type="EMBL" id="CP035107">
    <property type="protein sequence ID" value="QAR31424.1"/>
    <property type="molecule type" value="Genomic_DNA"/>
</dbReference>
<dbReference type="RefSeq" id="WP_128501854.1">
    <property type="nucleotide sequence ID" value="NZ_CP035107.1"/>
</dbReference>
<evidence type="ECO:0000256" key="1">
    <source>
        <dbReference type="ARBA" id="ARBA00004141"/>
    </source>
</evidence>
<keyword evidence="3 5" id="KW-1133">Transmembrane helix</keyword>
<reference evidence="6 7" key="1">
    <citation type="submission" date="2019-01" db="EMBL/GenBank/DDBJ databases">
        <title>Whole Genome of Ornithobacterium rhinotracheale FARPER-174b.</title>
        <authorList>
            <person name="Tataje-Lavanda L.A."/>
            <person name="Montalvan A."/>
            <person name="Montesinos R."/>
            <person name="Zimic M."/>
            <person name="Fernandez-Sanchez M."/>
            <person name="Fernandez-Diaz M."/>
        </authorList>
    </citation>
    <scope>NUCLEOTIDE SEQUENCE [LARGE SCALE GENOMIC DNA]</scope>
    <source>
        <strain evidence="6 7">FARPER-174b</strain>
    </source>
</reference>
<dbReference type="Proteomes" id="UP000287701">
    <property type="component" value="Chromosome"/>
</dbReference>
<dbReference type="InterPro" id="IPR003689">
    <property type="entry name" value="ZIP"/>
</dbReference>
<evidence type="ECO:0000256" key="2">
    <source>
        <dbReference type="ARBA" id="ARBA00022692"/>
    </source>
</evidence>
<feature type="transmembrane region" description="Helical" evidence="5">
    <location>
        <begin position="29"/>
        <end position="48"/>
    </location>
</feature>
<proteinExistence type="predicted"/>
<feature type="transmembrane region" description="Helical" evidence="5">
    <location>
        <begin position="6"/>
        <end position="22"/>
    </location>
</feature>
<dbReference type="AlphaFoldDB" id="A0A410JTB0"/>